<evidence type="ECO:0000313" key="10">
    <source>
        <dbReference type="Proteomes" id="UP000310636"/>
    </source>
</evidence>
<feature type="transmembrane region" description="Helical" evidence="7">
    <location>
        <begin position="18"/>
        <end position="35"/>
    </location>
</feature>
<evidence type="ECO:0000256" key="3">
    <source>
        <dbReference type="ARBA" id="ARBA00022475"/>
    </source>
</evidence>
<accession>A0A4S4BZY1</accession>
<keyword evidence="3" id="KW-1003">Cell membrane</keyword>
<evidence type="ECO:0000256" key="6">
    <source>
        <dbReference type="ARBA" id="ARBA00023136"/>
    </source>
</evidence>
<reference evidence="9 10" key="1">
    <citation type="submission" date="2019-04" db="EMBL/GenBank/DDBJ databases">
        <title>Cohnella sp. nov. isolated from preserved vegetables.</title>
        <authorList>
            <person name="Lin S.-Y."/>
            <person name="Hung M.-H."/>
            <person name="Young C.-C."/>
        </authorList>
    </citation>
    <scope>NUCLEOTIDE SEQUENCE [LARGE SCALE GENOMIC DNA]</scope>
    <source>
        <strain evidence="9 10">CC-MHH1044</strain>
    </source>
</reference>
<feature type="transmembrane region" description="Helical" evidence="7">
    <location>
        <begin position="178"/>
        <end position="198"/>
    </location>
</feature>
<dbReference type="InterPro" id="IPR003856">
    <property type="entry name" value="LPS_length_determ_N"/>
</dbReference>
<keyword evidence="6 7" id="KW-0472">Membrane</keyword>
<protein>
    <submittedName>
        <fullName evidence="9">Lipopolysaccharide biosynthesis protein</fullName>
    </submittedName>
</protein>
<evidence type="ECO:0000313" key="9">
    <source>
        <dbReference type="EMBL" id="THF80840.1"/>
    </source>
</evidence>
<dbReference type="PANTHER" id="PTHR32309:SF13">
    <property type="entry name" value="FERRIC ENTEROBACTIN TRANSPORT PROTEIN FEPE"/>
    <property type="match status" value="1"/>
</dbReference>
<dbReference type="PANTHER" id="PTHR32309">
    <property type="entry name" value="TYROSINE-PROTEIN KINASE"/>
    <property type="match status" value="1"/>
</dbReference>
<keyword evidence="4 7" id="KW-0812">Transmembrane</keyword>
<sequence>MSNELDLRDYFLIVRKRIWWIVSFVLIVTIAAGAYSKFVKSPVYEASTKIIVNRSSSAVSSQGLDLNEVNTNIKMIDTYKEIIKTPAILDKVVEQHPEFGVTADQLKGKISVSSVNNTQVMTLIVRDGSYEAAARMVNAVSAIFKEEIPEIFNVENVSILNEAKLDISPGPVAPNVPLNVIIAFVVSLMIAVGAAFLLEYLDDTIKTEEDVEAILGLPTLATIAKLQVDEIPAAADKAVPSANVPKVGELSRVRSSK</sequence>
<dbReference type="OrthoDB" id="2360475at2"/>
<evidence type="ECO:0000256" key="1">
    <source>
        <dbReference type="ARBA" id="ARBA00004651"/>
    </source>
</evidence>
<organism evidence="9 10">
    <name type="scientific">Cohnella fermenti</name>
    <dbReference type="NCBI Taxonomy" id="2565925"/>
    <lineage>
        <taxon>Bacteria</taxon>
        <taxon>Bacillati</taxon>
        <taxon>Bacillota</taxon>
        <taxon>Bacilli</taxon>
        <taxon>Bacillales</taxon>
        <taxon>Paenibacillaceae</taxon>
        <taxon>Cohnella</taxon>
    </lineage>
</organism>
<dbReference type="GO" id="GO:0005886">
    <property type="term" value="C:plasma membrane"/>
    <property type="evidence" value="ECO:0007669"/>
    <property type="project" value="UniProtKB-SubCell"/>
</dbReference>
<comment type="similarity">
    <text evidence="2">Belongs to the CpsC/CapA family.</text>
</comment>
<proteinExistence type="inferred from homology"/>
<evidence type="ECO:0000259" key="8">
    <source>
        <dbReference type="Pfam" id="PF02706"/>
    </source>
</evidence>
<dbReference type="Pfam" id="PF02706">
    <property type="entry name" value="Wzz"/>
    <property type="match status" value="1"/>
</dbReference>
<dbReference type="InterPro" id="IPR050445">
    <property type="entry name" value="Bact_polysacc_biosynth/exp"/>
</dbReference>
<evidence type="ECO:0000256" key="2">
    <source>
        <dbReference type="ARBA" id="ARBA00006683"/>
    </source>
</evidence>
<keyword evidence="10" id="KW-1185">Reference proteome</keyword>
<evidence type="ECO:0000256" key="4">
    <source>
        <dbReference type="ARBA" id="ARBA00022692"/>
    </source>
</evidence>
<gene>
    <name evidence="9" type="ORF">E6C55_10195</name>
</gene>
<comment type="subcellular location">
    <subcellularLocation>
        <location evidence="1">Cell membrane</location>
        <topology evidence="1">Multi-pass membrane protein</topology>
    </subcellularLocation>
</comment>
<dbReference type="Proteomes" id="UP000310636">
    <property type="component" value="Unassembled WGS sequence"/>
</dbReference>
<feature type="domain" description="Polysaccharide chain length determinant N-terminal" evidence="8">
    <location>
        <begin position="3"/>
        <end position="95"/>
    </location>
</feature>
<comment type="caution">
    <text evidence="9">The sequence shown here is derived from an EMBL/GenBank/DDBJ whole genome shotgun (WGS) entry which is preliminary data.</text>
</comment>
<dbReference type="GO" id="GO:0004713">
    <property type="term" value="F:protein tyrosine kinase activity"/>
    <property type="evidence" value="ECO:0007669"/>
    <property type="project" value="TreeGrafter"/>
</dbReference>
<keyword evidence="5 7" id="KW-1133">Transmembrane helix</keyword>
<evidence type="ECO:0000256" key="7">
    <source>
        <dbReference type="SAM" id="Phobius"/>
    </source>
</evidence>
<name>A0A4S4BZY1_9BACL</name>
<dbReference type="EMBL" id="SSOB01000010">
    <property type="protein sequence ID" value="THF80840.1"/>
    <property type="molecule type" value="Genomic_DNA"/>
</dbReference>
<evidence type="ECO:0000256" key="5">
    <source>
        <dbReference type="ARBA" id="ARBA00022989"/>
    </source>
</evidence>
<dbReference type="RefSeq" id="WP_136369679.1">
    <property type="nucleotide sequence ID" value="NZ_SSOB01000010.1"/>
</dbReference>
<dbReference type="AlphaFoldDB" id="A0A4S4BZY1"/>